<accession>F0ZSU4</accession>
<dbReference type="SUPFAM" id="SSF53720">
    <property type="entry name" value="ALDH-like"/>
    <property type="match status" value="1"/>
</dbReference>
<dbReference type="FunFam" id="3.40.309.10:FF:000001">
    <property type="entry name" value="Mitochondrial aldehyde dehydrogenase 2"/>
    <property type="match status" value="1"/>
</dbReference>
<dbReference type="Gene3D" id="3.40.605.10">
    <property type="entry name" value="Aldehyde Dehydrogenase, Chain A, domain 1"/>
    <property type="match status" value="1"/>
</dbReference>
<feature type="active site" evidence="3">
    <location>
        <position position="272"/>
    </location>
</feature>
<dbReference type="PANTHER" id="PTHR11699">
    <property type="entry name" value="ALDEHYDE DEHYDROGENASE-RELATED"/>
    <property type="match status" value="1"/>
</dbReference>
<dbReference type="Proteomes" id="UP000001064">
    <property type="component" value="Unassembled WGS sequence"/>
</dbReference>
<evidence type="ECO:0000256" key="1">
    <source>
        <dbReference type="ARBA" id="ARBA00009986"/>
    </source>
</evidence>
<organism evidence="6 7">
    <name type="scientific">Dictyostelium purpureum</name>
    <name type="common">Slime mold</name>
    <dbReference type="NCBI Taxonomy" id="5786"/>
    <lineage>
        <taxon>Eukaryota</taxon>
        <taxon>Amoebozoa</taxon>
        <taxon>Evosea</taxon>
        <taxon>Eumycetozoa</taxon>
        <taxon>Dictyostelia</taxon>
        <taxon>Dictyosteliales</taxon>
        <taxon>Dictyosteliaceae</taxon>
        <taxon>Dictyostelium</taxon>
    </lineage>
</organism>
<dbReference type="VEuPathDB" id="AmoebaDB:DICPUDRAFT_81217"/>
<dbReference type="KEGG" id="dpp:DICPUDRAFT_81217"/>
<dbReference type="InterPro" id="IPR029510">
    <property type="entry name" value="Ald_DH_CS_GLU"/>
</dbReference>
<dbReference type="AlphaFoldDB" id="F0ZSU4"/>
<dbReference type="FunFam" id="3.40.605.10:FF:000001">
    <property type="entry name" value="Aldehyde dehydrogenase 1"/>
    <property type="match status" value="1"/>
</dbReference>
<gene>
    <name evidence="6" type="ORF">DICPUDRAFT_81217</name>
</gene>
<dbReference type="Gene3D" id="3.40.309.10">
    <property type="entry name" value="Aldehyde Dehydrogenase, Chain A, domain 2"/>
    <property type="match status" value="1"/>
</dbReference>
<dbReference type="PROSITE" id="PS00070">
    <property type="entry name" value="ALDEHYDE_DEHYDR_CYS"/>
    <property type="match status" value="1"/>
</dbReference>
<keyword evidence="7" id="KW-1185">Reference proteome</keyword>
<proteinExistence type="inferred from homology"/>
<dbReference type="InterPro" id="IPR015590">
    <property type="entry name" value="Aldehyde_DH_dom"/>
</dbReference>
<sequence>MINLKYKNSEISVPTKIFIDNEWHDSIDCNDNFQIINPVNEECLGFIGLAGKADVDKAVESSRRAFNKGDWSTMPPMERGKLIYKLADKIENEYREVLAAIESINVGKPIGESLPYDLKQVINTFRYFAGWADKIGGKTIPVVSHSSDSPNQQILAYTKQVPIGVCALVLPWNFPLQLLTFKLAPALAAGNTVIIKPSEFTPLSTFYLAKIIKEVGFPPGVVNVVCGTGQVVGEALSSHMLIDKIGFTGSTKVGKMVQTSAINSNMKHVSLELGGKSPIVIFEDCENLDLAVTNSYHALFWNAGQCCSAASRIYVQSSIYDKFLEKMKLMVASRILGDPLEMTTHQGPQVNRAQFESVMKYIELGKKEGARIVCGGQRWRDKGYYIEPTVFADVTDSMTIAREEIFGPVMAVMKFDTTQEVIDRANNSEYGLVGSVFTKDINKAIIVSDRVRSGLVWVNSFNIIDPAIPWGGLKSSGKGRDVSEYSLQMWTETKTVVISASL</sequence>
<dbReference type="Pfam" id="PF00171">
    <property type="entry name" value="Aldedh"/>
    <property type="match status" value="1"/>
</dbReference>
<comment type="similarity">
    <text evidence="1 4">Belongs to the aldehyde dehydrogenase family.</text>
</comment>
<dbReference type="STRING" id="5786.F0ZSU4"/>
<name>F0ZSU4_DICPU</name>
<feature type="domain" description="Aldehyde dehydrogenase" evidence="5">
    <location>
        <begin position="31"/>
        <end position="496"/>
    </location>
</feature>
<dbReference type="GeneID" id="10507883"/>
<dbReference type="InterPro" id="IPR016162">
    <property type="entry name" value="Ald_DH_N"/>
</dbReference>
<dbReference type="EMBL" id="GL871164">
    <property type="protein sequence ID" value="EGC32982.1"/>
    <property type="molecule type" value="Genomic_DNA"/>
</dbReference>
<dbReference type="OMA" id="GTYAINW"/>
<keyword evidence="2 4" id="KW-0560">Oxidoreductase</keyword>
<evidence type="ECO:0000256" key="3">
    <source>
        <dbReference type="PROSITE-ProRule" id="PRU10007"/>
    </source>
</evidence>
<reference evidence="7" key="1">
    <citation type="journal article" date="2011" name="Genome Biol.">
        <title>Comparative genomics of the social amoebae Dictyostelium discoideum and Dictyostelium purpureum.</title>
        <authorList>
            <consortium name="US DOE Joint Genome Institute (JGI-PGF)"/>
            <person name="Sucgang R."/>
            <person name="Kuo A."/>
            <person name="Tian X."/>
            <person name="Salerno W."/>
            <person name="Parikh A."/>
            <person name="Feasley C.L."/>
            <person name="Dalin E."/>
            <person name="Tu H."/>
            <person name="Huang E."/>
            <person name="Barry K."/>
            <person name="Lindquist E."/>
            <person name="Shapiro H."/>
            <person name="Bruce D."/>
            <person name="Schmutz J."/>
            <person name="Salamov A."/>
            <person name="Fey P."/>
            <person name="Gaudet P."/>
            <person name="Anjard C."/>
            <person name="Babu M.M."/>
            <person name="Basu S."/>
            <person name="Bushmanova Y."/>
            <person name="van der Wel H."/>
            <person name="Katoh-Kurasawa M."/>
            <person name="Dinh C."/>
            <person name="Coutinho P.M."/>
            <person name="Saito T."/>
            <person name="Elias M."/>
            <person name="Schaap P."/>
            <person name="Kay R.R."/>
            <person name="Henrissat B."/>
            <person name="Eichinger L."/>
            <person name="Rivero F."/>
            <person name="Putnam N.H."/>
            <person name="West C.M."/>
            <person name="Loomis W.F."/>
            <person name="Chisholm R.L."/>
            <person name="Shaulsky G."/>
            <person name="Strassmann J.E."/>
            <person name="Queller D.C."/>
            <person name="Kuspa A."/>
            <person name="Grigoriev I.V."/>
        </authorList>
    </citation>
    <scope>NUCLEOTIDE SEQUENCE [LARGE SCALE GENOMIC DNA]</scope>
    <source>
        <strain evidence="7">QSDP1</strain>
    </source>
</reference>
<dbReference type="InParanoid" id="F0ZSU4"/>
<dbReference type="InterPro" id="IPR016163">
    <property type="entry name" value="Ald_DH_C"/>
</dbReference>
<evidence type="ECO:0000313" key="6">
    <source>
        <dbReference type="EMBL" id="EGC32982.1"/>
    </source>
</evidence>
<protein>
    <recommendedName>
        <fullName evidence="5">Aldehyde dehydrogenase domain-containing protein</fullName>
    </recommendedName>
</protein>
<dbReference type="InterPro" id="IPR016161">
    <property type="entry name" value="Ald_DH/histidinol_DH"/>
</dbReference>
<dbReference type="PROSITE" id="PS00687">
    <property type="entry name" value="ALDEHYDE_DEHYDR_GLU"/>
    <property type="match status" value="1"/>
</dbReference>
<evidence type="ECO:0000313" key="7">
    <source>
        <dbReference type="Proteomes" id="UP000001064"/>
    </source>
</evidence>
<evidence type="ECO:0000256" key="2">
    <source>
        <dbReference type="ARBA" id="ARBA00023002"/>
    </source>
</evidence>
<dbReference type="OrthoDB" id="310895at2759"/>
<dbReference type="RefSeq" id="XP_003290500.1">
    <property type="nucleotide sequence ID" value="XM_003290452.1"/>
</dbReference>
<dbReference type="InterPro" id="IPR016160">
    <property type="entry name" value="Ald_DH_CS_CYS"/>
</dbReference>
<dbReference type="CDD" id="cd07091">
    <property type="entry name" value="ALDH_F1-2_Ald2-like"/>
    <property type="match status" value="1"/>
</dbReference>
<dbReference type="eggNOG" id="KOG2450">
    <property type="taxonomic scope" value="Eukaryota"/>
</dbReference>
<dbReference type="GO" id="GO:0004029">
    <property type="term" value="F:aldehyde dehydrogenase (NAD+) activity"/>
    <property type="evidence" value="ECO:0000318"/>
    <property type="project" value="GO_Central"/>
</dbReference>
<evidence type="ECO:0000256" key="4">
    <source>
        <dbReference type="RuleBase" id="RU003345"/>
    </source>
</evidence>
<evidence type="ECO:0000259" key="5">
    <source>
        <dbReference type="Pfam" id="PF00171"/>
    </source>
</evidence>